<dbReference type="AlphaFoldDB" id="M7NZ58"/>
<dbReference type="EMBL" id="APHR01000054">
    <property type="protein sequence ID" value="EMR12501.1"/>
    <property type="molecule type" value="Genomic_DNA"/>
</dbReference>
<dbReference type="eggNOG" id="COG1396">
    <property type="taxonomic scope" value="Bacteria"/>
</dbReference>
<evidence type="ECO:0000313" key="2">
    <source>
        <dbReference type="EMBL" id="EMR12501.1"/>
    </source>
</evidence>
<name>M7NZ58_9GAMM</name>
<reference evidence="2 3" key="1">
    <citation type="journal article" date="2013" name="Genome Announc.">
        <title>Draft Genome Sequence of Methylophaga lonarensis MPLT, a Haloalkaliphilic (Non-Methane-Utilizing) Methylotroph.</title>
        <authorList>
            <person name="Shetty S.A."/>
            <person name="Marathe N.P."/>
            <person name="Munot H."/>
            <person name="Antony C.P."/>
            <person name="Dhotre D.P."/>
            <person name="Murrell J.C."/>
            <person name="Shouche Y.S."/>
        </authorList>
    </citation>
    <scope>NUCLEOTIDE SEQUENCE [LARGE SCALE GENOMIC DNA]</scope>
    <source>
        <strain evidence="2 3">MPL</strain>
    </source>
</reference>
<comment type="caution">
    <text evidence="2">The sequence shown here is derived from an EMBL/GenBank/DDBJ whole genome shotgun (WGS) entry which is preliminary data.</text>
</comment>
<dbReference type="SMART" id="SM00530">
    <property type="entry name" value="HTH_XRE"/>
    <property type="match status" value="1"/>
</dbReference>
<feature type="domain" description="HTH cro/C1-type" evidence="1">
    <location>
        <begin position="26"/>
        <end position="84"/>
    </location>
</feature>
<dbReference type="OrthoDB" id="5569968at2"/>
<dbReference type="InterPro" id="IPR001387">
    <property type="entry name" value="Cro/C1-type_HTH"/>
</dbReference>
<sequence>MAKRIVLSDKPETDLATDPKLLGAAVRFVRTSAGLTIEDAAALAGVSKQTLNDLERAKPGTRMETMFKVMESLGIKLKIELPGL</sequence>
<evidence type="ECO:0000259" key="1">
    <source>
        <dbReference type="PROSITE" id="PS50943"/>
    </source>
</evidence>
<dbReference type="STRING" id="1286106.MPL1_09952"/>
<evidence type="ECO:0000313" key="3">
    <source>
        <dbReference type="Proteomes" id="UP000012019"/>
    </source>
</evidence>
<dbReference type="PROSITE" id="PS50943">
    <property type="entry name" value="HTH_CROC1"/>
    <property type="match status" value="1"/>
</dbReference>
<dbReference type="Gene3D" id="1.10.260.40">
    <property type="entry name" value="lambda repressor-like DNA-binding domains"/>
    <property type="match status" value="1"/>
</dbReference>
<gene>
    <name evidence="2" type="ORF">MPL1_09952</name>
</gene>
<dbReference type="Proteomes" id="UP000012019">
    <property type="component" value="Unassembled WGS sequence"/>
</dbReference>
<proteinExistence type="predicted"/>
<dbReference type="CDD" id="cd00093">
    <property type="entry name" value="HTH_XRE"/>
    <property type="match status" value="1"/>
</dbReference>
<keyword evidence="3" id="KW-1185">Reference proteome</keyword>
<dbReference type="Pfam" id="PF01381">
    <property type="entry name" value="HTH_3"/>
    <property type="match status" value="1"/>
</dbReference>
<dbReference type="RefSeq" id="WP_009726960.1">
    <property type="nucleotide sequence ID" value="NZ_APHR01000054.1"/>
</dbReference>
<dbReference type="InterPro" id="IPR010982">
    <property type="entry name" value="Lambda_DNA-bd_dom_sf"/>
</dbReference>
<dbReference type="SUPFAM" id="SSF47413">
    <property type="entry name" value="lambda repressor-like DNA-binding domains"/>
    <property type="match status" value="1"/>
</dbReference>
<dbReference type="GO" id="GO:0003677">
    <property type="term" value="F:DNA binding"/>
    <property type="evidence" value="ECO:0007669"/>
    <property type="project" value="InterPro"/>
</dbReference>
<organism evidence="2 3">
    <name type="scientific">Methylophaga lonarensis MPL</name>
    <dbReference type="NCBI Taxonomy" id="1286106"/>
    <lineage>
        <taxon>Bacteria</taxon>
        <taxon>Pseudomonadati</taxon>
        <taxon>Pseudomonadota</taxon>
        <taxon>Gammaproteobacteria</taxon>
        <taxon>Thiotrichales</taxon>
        <taxon>Piscirickettsiaceae</taxon>
        <taxon>Methylophaga</taxon>
    </lineage>
</organism>
<protein>
    <submittedName>
        <fullName evidence="2">XRE family transcriptional regulator</fullName>
    </submittedName>
</protein>
<accession>M7NZ58</accession>
<dbReference type="PATRIC" id="fig|1286106.3.peg.1992"/>